<dbReference type="Proteomes" id="UP000494106">
    <property type="component" value="Unassembled WGS sequence"/>
</dbReference>
<proteinExistence type="predicted"/>
<sequence>MECQDCMDHSLCKSMCVNEASSFEPSEQWQAGTERRACAWGRCRRARGSPVRVFVAAVPVRVCKHRLTNSRSPNSMN</sequence>
<protein>
    <submittedName>
        <fullName evidence="2">Uncharacterized protein</fullName>
    </submittedName>
</protein>
<name>A0A8S1AR71_ARCPL</name>
<reference evidence="3 4" key="1">
    <citation type="submission" date="2020-04" db="EMBL/GenBank/DDBJ databases">
        <authorList>
            <person name="Wallbank WR R."/>
            <person name="Pardo Diaz C."/>
            <person name="Kozak K."/>
            <person name="Martin S."/>
            <person name="Jiggins C."/>
            <person name="Moest M."/>
            <person name="Warren A I."/>
            <person name="Byers J.R.P. K."/>
            <person name="Montejo-Kovacevich G."/>
            <person name="Yen C E."/>
        </authorList>
    </citation>
    <scope>NUCLEOTIDE SEQUENCE [LARGE SCALE GENOMIC DNA]</scope>
</reference>
<accession>A0A8S1AR71</accession>
<organism evidence="2 4">
    <name type="scientific">Arctia plantaginis</name>
    <name type="common">Wood tiger moth</name>
    <name type="synonym">Phalaena plantaginis</name>
    <dbReference type="NCBI Taxonomy" id="874455"/>
    <lineage>
        <taxon>Eukaryota</taxon>
        <taxon>Metazoa</taxon>
        <taxon>Ecdysozoa</taxon>
        <taxon>Arthropoda</taxon>
        <taxon>Hexapoda</taxon>
        <taxon>Insecta</taxon>
        <taxon>Pterygota</taxon>
        <taxon>Neoptera</taxon>
        <taxon>Endopterygota</taxon>
        <taxon>Lepidoptera</taxon>
        <taxon>Glossata</taxon>
        <taxon>Ditrysia</taxon>
        <taxon>Noctuoidea</taxon>
        <taxon>Erebidae</taxon>
        <taxon>Arctiinae</taxon>
        <taxon>Arctia</taxon>
    </lineage>
</organism>
<evidence type="ECO:0000313" key="2">
    <source>
        <dbReference type="EMBL" id="CAB3247566.1"/>
    </source>
</evidence>
<dbReference type="AlphaFoldDB" id="A0A8S1AR71"/>
<comment type="caution">
    <text evidence="2">The sequence shown here is derived from an EMBL/GenBank/DDBJ whole genome shotgun (WGS) entry which is preliminary data.</text>
</comment>
<dbReference type="Proteomes" id="UP000494256">
    <property type="component" value="Unassembled WGS sequence"/>
</dbReference>
<evidence type="ECO:0000313" key="3">
    <source>
        <dbReference type="Proteomes" id="UP000494106"/>
    </source>
</evidence>
<evidence type="ECO:0000313" key="1">
    <source>
        <dbReference type="EMBL" id="CAB3223690.1"/>
    </source>
</evidence>
<dbReference type="EMBL" id="CADEBC010000135">
    <property type="protein sequence ID" value="CAB3223690.1"/>
    <property type="molecule type" value="Genomic_DNA"/>
</dbReference>
<dbReference type="EMBL" id="CADEBD010000337">
    <property type="protein sequence ID" value="CAB3247566.1"/>
    <property type="molecule type" value="Genomic_DNA"/>
</dbReference>
<gene>
    <name evidence="2" type="ORF">APLA_LOCUS12015</name>
    <name evidence="1" type="ORF">APLA_LOCUS1768</name>
</gene>
<keyword evidence="3" id="KW-1185">Reference proteome</keyword>
<evidence type="ECO:0000313" key="4">
    <source>
        <dbReference type="Proteomes" id="UP000494256"/>
    </source>
</evidence>